<reference evidence="1" key="1">
    <citation type="submission" date="2025-08" db="UniProtKB">
        <authorList>
            <consortium name="RefSeq"/>
        </authorList>
    </citation>
    <scope>IDENTIFICATION</scope>
    <source>
        <tissue evidence="1">Whole insect</tissue>
    </source>
</reference>
<proteinExistence type="predicted"/>
<dbReference type="RefSeq" id="XP_028147620.1">
    <property type="nucleotide sequence ID" value="XM_028291819.1"/>
</dbReference>
<gene>
    <name evidence="1" type="primary">LOC114341030</name>
</gene>
<sequence>MKFEPREKGTSLEFTIWKQSVEETTCSFYVVSKYKQDNITYFNCNRSKTGHDGKQADKQYKRNCKPQGLFHLNYSCTSQIKVVRGNDKVTVNFQKTHYGHEIEVGKIRLPKQERGKVASKLVVGIPPKKIVQSVYDNIGEHLKRIDLLTMSDVSNINRSFGLEFQDGKRHENDAVSLDLWVLENTSKPPDENPILFYKSFSELYKVFMITLENT</sequence>
<organism evidence="1">
    <name type="scientific">Diabrotica virgifera virgifera</name>
    <name type="common">western corn rootworm</name>
    <dbReference type="NCBI Taxonomy" id="50390"/>
    <lineage>
        <taxon>Eukaryota</taxon>
        <taxon>Metazoa</taxon>
        <taxon>Ecdysozoa</taxon>
        <taxon>Arthropoda</taxon>
        <taxon>Hexapoda</taxon>
        <taxon>Insecta</taxon>
        <taxon>Pterygota</taxon>
        <taxon>Neoptera</taxon>
        <taxon>Endopterygota</taxon>
        <taxon>Coleoptera</taxon>
        <taxon>Polyphaga</taxon>
        <taxon>Cucujiformia</taxon>
        <taxon>Chrysomeloidea</taxon>
        <taxon>Chrysomelidae</taxon>
        <taxon>Galerucinae</taxon>
        <taxon>Diabroticina</taxon>
        <taxon>Diabroticites</taxon>
        <taxon>Diabrotica</taxon>
    </lineage>
</organism>
<accession>A0A6P7GUU1</accession>
<name>A0A6P7GUU1_DIAVI</name>
<dbReference type="AlphaFoldDB" id="A0A6P7GUU1"/>
<protein>
    <submittedName>
        <fullName evidence="1">Uncharacterized protein LOC114341030</fullName>
    </submittedName>
</protein>
<dbReference type="PANTHER" id="PTHR33936">
    <property type="entry name" value="PROTEIN CBG17840"/>
    <property type="match status" value="1"/>
</dbReference>
<dbReference type="PANTHER" id="PTHR33936:SF24">
    <property type="entry name" value="C2H2-TYPE DOMAIN-CONTAINING PROTEIN"/>
    <property type="match status" value="1"/>
</dbReference>
<dbReference type="InterPro" id="IPR052797">
    <property type="entry name" value="RegFact_GeneExpr_CellDeath"/>
</dbReference>
<dbReference type="InParanoid" id="A0A6P7GUU1"/>
<evidence type="ECO:0000313" key="1">
    <source>
        <dbReference type="RefSeq" id="XP_028147620.1"/>
    </source>
</evidence>